<evidence type="ECO:0000256" key="1">
    <source>
        <dbReference type="SAM" id="Coils"/>
    </source>
</evidence>
<name>A0A2W5X4T9_9CAUL</name>
<evidence type="ECO:0000313" key="2">
    <source>
        <dbReference type="EMBL" id="PZR35794.1"/>
    </source>
</evidence>
<keyword evidence="1" id="KW-0175">Coiled coil</keyword>
<proteinExistence type="predicted"/>
<dbReference type="Proteomes" id="UP000249393">
    <property type="component" value="Unassembled WGS sequence"/>
</dbReference>
<dbReference type="EMBL" id="QFQZ01000012">
    <property type="protein sequence ID" value="PZR35794.1"/>
    <property type="molecule type" value="Genomic_DNA"/>
</dbReference>
<dbReference type="AlphaFoldDB" id="A0A2W5X4T9"/>
<reference evidence="2 3" key="1">
    <citation type="submission" date="2017-08" db="EMBL/GenBank/DDBJ databases">
        <title>Infants hospitalized years apart are colonized by the same room-sourced microbial strains.</title>
        <authorList>
            <person name="Brooks B."/>
            <person name="Olm M.R."/>
            <person name="Firek B.A."/>
            <person name="Baker R."/>
            <person name="Thomas B.C."/>
            <person name="Morowitz M.J."/>
            <person name="Banfield J.F."/>
        </authorList>
    </citation>
    <scope>NUCLEOTIDE SEQUENCE [LARGE SCALE GENOMIC DNA]</scope>
    <source>
        <strain evidence="2">S2_003_000_R2_4</strain>
    </source>
</reference>
<evidence type="ECO:0000313" key="3">
    <source>
        <dbReference type="Proteomes" id="UP000249393"/>
    </source>
</evidence>
<feature type="coiled-coil region" evidence="1">
    <location>
        <begin position="21"/>
        <end position="48"/>
    </location>
</feature>
<comment type="caution">
    <text evidence="2">The sequence shown here is derived from an EMBL/GenBank/DDBJ whole genome shotgun (WGS) entry which is preliminary data.</text>
</comment>
<accession>A0A2W5X4T9</accession>
<dbReference type="RefSeq" id="WP_304275258.1">
    <property type="nucleotide sequence ID" value="NZ_QFQZ01000012.1"/>
</dbReference>
<protein>
    <submittedName>
        <fullName evidence="2">Uncharacterized protein</fullName>
    </submittedName>
</protein>
<organism evidence="2 3">
    <name type="scientific">Caulobacter segnis</name>
    <dbReference type="NCBI Taxonomy" id="88688"/>
    <lineage>
        <taxon>Bacteria</taxon>
        <taxon>Pseudomonadati</taxon>
        <taxon>Pseudomonadota</taxon>
        <taxon>Alphaproteobacteria</taxon>
        <taxon>Caulobacterales</taxon>
        <taxon>Caulobacteraceae</taxon>
        <taxon>Caulobacter</taxon>
    </lineage>
</organism>
<gene>
    <name evidence="2" type="ORF">DI526_05765</name>
</gene>
<sequence length="81" mass="9455">MSDPYVWRDPVADTTRLDQVREALDWRIERFEQEAKGAERERARALRRSYGLMTSAAMSWGEAHASARRIAAILRHLRQLT</sequence>